<evidence type="ECO:0000313" key="2">
    <source>
        <dbReference type="EMBL" id="TCO11084.1"/>
    </source>
</evidence>
<keyword evidence="3" id="KW-1185">Reference proteome</keyword>
<sequence length="606" mass="69752">MKVPPFKIAIIGLGPKGLYGFERILAQLKANPTKEKVEIHLFNKTRFMGSGDIYRSDQPGYLLMNFANKHINMWTEESPPPVVEDPLSFSEYISLETQTPQGEIESLYASRATVGCYLEKGFARLKKNLPENVILQQHILEVRSVEKMDEVYSIGFMQGGKKCWLTDFQNILITTGHQRHKEATDKNHSKVSFIYPVQQKLNEWTQQNTVAVKGMGLTFIDAVLALTEGKGGFFTKNNDGKYIYKASGREPKRIFPFSKSGWPIMPKYDFNLKNDYELFVKRLKLLNHKKLSFKYEILPLIERDMGYTYYSTLFTHEREMLEYHPNYDVINRQIETFHQKHPGYARFSLDKLLEPEFNSSKCNHQNILEYLTAFTNENNRDIEHEAQLRAASVWRRISPIFNDIYSFSGLDAASHQEFDEYYFGKLNRIAYGPPPENLKKMIALANTGIVDFRFAKSPNIEPFKNGYMLSNGISENYCDILIDARIPKNSIEKEVTGLFINLCKNHLARPYENRDKNMNYAPGTLEIDRNGNLINPQGKAENITLYGTPTESIVHDNDTLSRTRNNFASSWSLSVMQHIINYTNANIMSTVLTNGSKREFMQVPSG</sequence>
<evidence type="ECO:0000259" key="1">
    <source>
        <dbReference type="Pfam" id="PF13454"/>
    </source>
</evidence>
<dbReference type="InterPro" id="IPR052189">
    <property type="entry name" value="L-asp_N-monooxygenase_NS-form"/>
</dbReference>
<dbReference type="Pfam" id="PF13454">
    <property type="entry name" value="NAD_binding_9"/>
    <property type="match status" value="1"/>
</dbReference>
<dbReference type="InterPro" id="IPR038732">
    <property type="entry name" value="HpyO/CreE_NAD-binding"/>
</dbReference>
<evidence type="ECO:0000313" key="3">
    <source>
        <dbReference type="Proteomes" id="UP000295221"/>
    </source>
</evidence>
<protein>
    <submittedName>
        <fullName evidence="2">FAD-NAD(P)-binding protein</fullName>
    </submittedName>
</protein>
<dbReference type="Proteomes" id="UP000295221">
    <property type="component" value="Unassembled WGS sequence"/>
</dbReference>
<dbReference type="OrthoDB" id="6309046at2"/>
<dbReference type="PANTHER" id="PTHR40254:SF1">
    <property type="entry name" value="BLR0577 PROTEIN"/>
    <property type="match status" value="1"/>
</dbReference>
<organism evidence="2 3">
    <name type="scientific">Natronoflexus pectinivorans</name>
    <dbReference type="NCBI Taxonomy" id="682526"/>
    <lineage>
        <taxon>Bacteria</taxon>
        <taxon>Pseudomonadati</taxon>
        <taxon>Bacteroidota</taxon>
        <taxon>Bacteroidia</taxon>
        <taxon>Marinilabiliales</taxon>
        <taxon>Marinilabiliaceae</taxon>
        <taxon>Natronoflexus</taxon>
    </lineage>
</organism>
<proteinExistence type="predicted"/>
<dbReference type="EMBL" id="SLWK01000001">
    <property type="protein sequence ID" value="TCO11084.1"/>
    <property type="molecule type" value="Genomic_DNA"/>
</dbReference>
<gene>
    <name evidence="2" type="ORF">EV194_101718</name>
</gene>
<dbReference type="AlphaFoldDB" id="A0A4R2GP08"/>
<dbReference type="RefSeq" id="WP_132432111.1">
    <property type="nucleotide sequence ID" value="NZ_SLWK01000001.1"/>
</dbReference>
<dbReference type="PANTHER" id="PTHR40254">
    <property type="entry name" value="BLR0577 PROTEIN"/>
    <property type="match status" value="1"/>
</dbReference>
<feature type="domain" description="FAD-dependent urate hydroxylase HpyO/Asp monooxygenase CreE-like FAD/NAD(P)-binding" evidence="1">
    <location>
        <begin position="9"/>
        <end position="178"/>
    </location>
</feature>
<accession>A0A4R2GP08</accession>
<reference evidence="2 3" key="1">
    <citation type="submission" date="2019-03" db="EMBL/GenBank/DDBJ databases">
        <title>Genomic Encyclopedia of Type Strains, Phase IV (KMG-IV): sequencing the most valuable type-strain genomes for metagenomic binning, comparative biology and taxonomic classification.</title>
        <authorList>
            <person name="Goeker M."/>
        </authorList>
    </citation>
    <scope>NUCLEOTIDE SEQUENCE [LARGE SCALE GENOMIC DNA]</scope>
    <source>
        <strain evidence="2 3">DSM 24179</strain>
    </source>
</reference>
<name>A0A4R2GP08_9BACT</name>
<comment type="caution">
    <text evidence="2">The sequence shown here is derived from an EMBL/GenBank/DDBJ whole genome shotgun (WGS) entry which is preliminary data.</text>
</comment>